<proteinExistence type="predicted"/>
<dbReference type="Gene3D" id="1.20.1420.60">
    <property type="match status" value="1"/>
</dbReference>
<dbReference type="PROSITE" id="PS51257">
    <property type="entry name" value="PROKAR_LIPOPROTEIN"/>
    <property type="match status" value="1"/>
</dbReference>
<name>A0A833N3V3_9HYPH</name>
<feature type="domain" description="DNA mimic protein DMP19 C-terminal" evidence="2">
    <location>
        <begin position="248"/>
        <end position="331"/>
    </location>
</feature>
<evidence type="ECO:0000313" key="3">
    <source>
        <dbReference type="EMBL" id="KAB7787060.1"/>
    </source>
</evidence>
<organism evidence="3 4">
    <name type="scientific">Methylorubrum populi</name>
    <dbReference type="NCBI Taxonomy" id="223967"/>
    <lineage>
        <taxon>Bacteria</taxon>
        <taxon>Pseudomonadati</taxon>
        <taxon>Pseudomonadota</taxon>
        <taxon>Alphaproteobacteria</taxon>
        <taxon>Hyphomicrobiales</taxon>
        <taxon>Methylobacteriaceae</taxon>
        <taxon>Methylorubrum</taxon>
    </lineage>
</organism>
<evidence type="ECO:0000256" key="1">
    <source>
        <dbReference type="SAM" id="SignalP"/>
    </source>
</evidence>
<reference evidence="3 4" key="1">
    <citation type="submission" date="2019-10" db="EMBL/GenBank/DDBJ databases">
        <title>Draft Genome Sequence of the Caffeine Degrading Methylotroph Methylorubrum populi PINKEL.</title>
        <authorList>
            <person name="Dawson S.C."/>
            <person name="Zhang X."/>
            <person name="Wright M.E."/>
            <person name="Sharma G."/>
            <person name="Langner J.T."/>
            <person name="Ditty J.L."/>
            <person name="Subuyuj G.A."/>
        </authorList>
    </citation>
    <scope>NUCLEOTIDE SEQUENCE [LARGE SCALE GENOMIC DNA]</scope>
    <source>
        <strain evidence="3 4">Pinkel</strain>
    </source>
</reference>
<dbReference type="RefSeq" id="WP_152275866.1">
    <property type="nucleotide sequence ID" value="NZ_WEKV01000004.1"/>
</dbReference>
<feature type="signal peptide" evidence="1">
    <location>
        <begin position="1"/>
        <end position="25"/>
    </location>
</feature>
<evidence type="ECO:0000313" key="4">
    <source>
        <dbReference type="Proteomes" id="UP000469949"/>
    </source>
</evidence>
<evidence type="ECO:0000259" key="2">
    <source>
        <dbReference type="Pfam" id="PF14300"/>
    </source>
</evidence>
<feature type="chain" id="PRO_5032803057" description="DNA mimic protein DMP19 C-terminal domain-containing protein" evidence="1">
    <location>
        <begin position="26"/>
        <end position="363"/>
    </location>
</feature>
<dbReference type="AlphaFoldDB" id="A0A833N3V3"/>
<feature type="domain" description="DNA mimic protein DMP19 C-terminal" evidence="2">
    <location>
        <begin position="108"/>
        <end position="200"/>
    </location>
</feature>
<protein>
    <recommendedName>
        <fullName evidence="2">DNA mimic protein DMP19 C-terminal domain-containing protein</fullName>
    </recommendedName>
</protein>
<keyword evidence="1" id="KW-0732">Signal</keyword>
<comment type="caution">
    <text evidence="3">The sequence shown here is derived from an EMBL/GenBank/DDBJ whole genome shotgun (WGS) entry which is preliminary data.</text>
</comment>
<gene>
    <name evidence="3" type="ORF">F8B43_0496</name>
</gene>
<dbReference type="InterPro" id="IPR025402">
    <property type="entry name" value="DMP19_C"/>
</dbReference>
<sequence>MTMPRSHALAAALLMTLAACTRSLGCDLEALRHYPMAQAVENRAVPLRMPDLFFPAPDKRDFDRFSLDAAGAAAMRSALARGLGTFGGADRPILILAALDRWTGGATGLKGFFVGSDSVFLDDVLKILDAEGLPVHAALLREGAALFGPNFGGTQAQRHARWSDGQGEIRDERLDAALDRLSERFRALPRPLDEAVARIARSPELTAIYEPLRAGADDDDRLDFLTGGLWPCLNHYDTPAAVAARLAALPAPHARIIAVRIFEAEMLNGSVHQAFFNSSGVLAPDVVEALKAMGLPGHAAAVERGIALFPKPYPRDTEVRRAFMGRQNEAFDTALGNLTGDVDDGAMHTAMIATARAADILPK</sequence>
<accession>A0A833N3V3</accession>
<dbReference type="EMBL" id="WEKV01000004">
    <property type="protein sequence ID" value="KAB7787060.1"/>
    <property type="molecule type" value="Genomic_DNA"/>
</dbReference>
<dbReference type="Proteomes" id="UP000469949">
    <property type="component" value="Unassembled WGS sequence"/>
</dbReference>
<dbReference type="Pfam" id="PF14300">
    <property type="entry name" value="DMP19"/>
    <property type="match status" value="2"/>
</dbReference>